<accession>A0A194X9D3</accession>
<feature type="compositionally biased region" description="Basic and acidic residues" evidence="1">
    <location>
        <begin position="34"/>
        <end position="46"/>
    </location>
</feature>
<proteinExistence type="predicted"/>
<dbReference type="KEGG" id="psco:LY89DRAFT_718534"/>
<protein>
    <submittedName>
        <fullName evidence="2">Uncharacterized protein</fullName>
    </submittedName>
</protein>
<sequence>MERNSVDLRSDGTGPYNDQSNPQLNNRDTMATVRDPDRPQIHHPSDLEGAIRLVENTLIRQKQDRVALCAHIASTQTTNSTVASTSTITTIATLSVLNAAQTMPGEIPKSAAVGPASSPRAHPNHAMQRRPIRHREFRSSHMLLQFRGQARRDESQLPLGPIILGISTPMDFFLKSTDFQLEGTVRALDVKAPTGGYTTFAFSLSFNTPEAALAFWNRANNGNVLLIGGNVVRVAADRVGVRRLDTIETRVLIIDGPSYLVNWPYLKAQFDDACYYNLDRWFMSQSPTPGMVRMEVRFARVVGQAQSCKQKCDWNPAHRNVLYT</sequence>
<feature type="compositionally biased region" description="Basic and acidic residues" evidence="1">
    <location>
        <begin position="1"/>
        <end position="10"/>
    </location>
</feature>
<feature type="compositionally biased region" description="Polar residues" evidence="1">
    <location>
        <begin position="16"/>
        <end position="29"/>
    </location>
</feature>
<dbReference type="GeneID" id="28828147"/>
<dbReference type="OrthoDB" id="3508416at2759"/>
<evidence type="ECO:0000313" key="3">
    <source>
        <dbReference type="Proteomes" id="UP000070700"/>
    </source>
</evidence>
<organism evidence="2 3">
    <name type="scientific">Mollisia scopiformis</name>
    <name type="common">Conifer needle endophyte fungus</name>
    <name type="synonym">Phialocephala scopiformis</name>
    <dbReference type="NCBI Taxonomy" id="149040"/>
    <lineage>
        <taxon>Eukaryota</taxon>
        <taxon>Fungi</taxon>
        <taxon>Dikarya</taxon>
        <taxon>Ascomycota</taxon>
        <taxon>Pezizomycotina</taxon>
        <taxon>Leotiomycetes</taxon>
        <taxon>Helotiales</taxon>
        <taxon>Mollisiaceae</taxon>
        <taxon>Mollisia</taxon>
    </lineage>
</organism>
<feature type="region of interest" description="Disordered" evidence="1">
    <location>
        <begin position="109"/>
        <end position="130"/>
    </location>
</feature>
<reference evidence="2 3" key="1">
    <citation type="submission" date="2015-10" db="EMBL/GenBank/DDBJ databases">
        <title>Full genome of DAOMC 229536 Phialocephala scopiformis, a fungal endophyte of spruce producing the potent anti-insectan compound rugulosin.</title>
        <authorList>
            <consortium name="DOE Joint Genome Institute"/>
            <person name="Walker A.K."/>
            <person name="Frasz S.L."/>
            <person name="Seifert K.A."/>
            <person name="Miller J.D."/>
            <person name="Mondo S.J."/>
            <person name="Labutti K."/>
            <person name="Lipzen A."/>
            <person name="Dockter R."/>
            <person name="Kennedy M."/>
            <person name="Grigoriev I.V."/>
            <person name="Spatafora J.W."/>
        </authorList>
    </citation>
    <scope>NUCLEOTIDE SEQUENCE [LARGE SCALE GENOMIC DNA]</scope>
    <source>
        <strain evidence="2 3">CBS 120377</strain>
    </source>
</reference>
<dbReference type="InParanoid" id="A0A194X9D3"/>
<dbReference type="EMBL" id="KQ947415">
    <property type="protein sequence ID" value="KUJ16780.1"/>
    <property type="molecule type" value="Genomic_DNA"/>
</dbReference>
<keyword evidence="3" id="KW-1185">Reference proteome</keyword>
<feature type="region of interest" description="Disordered" evidence="1">
    <location>
        <begin position="1"/>
        <end position="47"/>
    </location>
</feature>
<gene>
    <name evidence="2" type="ORF">LY89DRAFT_718534</name>
</gene>
<dbReference type="AlphaFoldDB" id="A0A194X9D3"/>
<evidence type="ECO:0000256" key="1">
    <source>
        <dbReference type="SAM" id="MobiDB-lite"/>
    </source>
</evidence>
<dbReference type="RefSeq" id="XP_018071135.1">
    <property type="nucleotide sequence ID" value="XM_018218421.1"/>
</dbReference>
<dbReference type="Proteomes" id="UP000070700">
    <property type="component" value="Unassembled WGS sequence"/>
</dbReference>
<name>A0A194X9D3_MOLSC</name>
<evidence type="ECO:0000313" key="2">
    <source>
        <dbReference type="EMBL" id="KUJ16780.1"/>
    </source>
</evidence>